<comment type="caution">
    <text evidence="1">The sequence shown here is derived from an EMBL/GenBank/DDBJ whole genome shotgun (WGS) entry which is preliminary data.</text>
</comment>
<dbReference type="EMBL" id="CAJOBC010100289">
    <property type="protein sequence ID" value="CAF4466307.1"/>
    <property type="molecule type" value="Genomic_DNA"/>
</dbReference>
<proteinExistence type="predicted"/>
<dbReference type="EMBL" id="CAJNOQ010034086">
    <property type="protein sequence ID" value="CAF1593184.1"/>
    <property type="molecule type" value="Genomic_DNA"/>
</dbReference>
<evidence type="ECO:0000313" key="1">
    <source>
        <dbReference type="EMBL" id="CAF1593184.1"/>
    </source>
</evidence>
<keyword evidence="3" id="KW-1185">Reference proteome</keyword>
<dbReference type="Proteomes" id="UP000681722">
    <property type="component" value="Unassembled WGS sequence"/>
</dbReference>
<sequence>MNIVESDEYVSQFVHLKMMAIEKCCNLTDLSRINQSQWLICDVLLRDCEAEEDVISVAVANINVLKHINLTKVLMEEIANLTSANDSDGSVKPLLSAEFN</sequence>
<dbReference type="AlphaFoldDB" id="A0A816A4C3"/>
<evidence type="ECO:0000313" key="2">
    <source>
        <dbReference type="EMBL" id="CAF4466307.1"/>
    </source>
</evidence>
<organism evidence="1 3">
    <name type="scientific">Didymodactylos carnosus</name>
    <dbReference type="NCBI Taxonomy" id="1234261"/>
    <lineage>
        <taxon>Eukaryota</taxon>
        <taxon>Metazoa</taxon>
        <taxon>Spiralia</taxon>
        <taxon>Gnathifera</taxon>
        <taxon>Rotifera</taxon>
        <taxon>Eurotatoria</taxon>
        <taxon>Bdelloidea</taxon>
        <taxon>Philodinida</taxon>
        <taxon>Philodinidae</taxon>
        <taxon>Didymodactylos</taxon>
    </lineage>
</organism>
<accession>A0A816A4C3</accession>
<dbReference type="Proteomes" id="UP000663829">
    <property type="component" value="Unassembled WGS sequence"/>
</dbReference>
<feature type="non-terminal residue" evidence="1">
    <location>
        <position position="1"/>
    </location>
</feature>
<evidence type="ECO:0000313" key="3">
    <source>
        <dbReference type="Proteomes" id="UP000663829"/>
    </source>
</evidence>
<reference evidence="1" key="1">
    <citation type="submission" date="2021-02" db="EMBL/GenBank/DDBJ databases">
        <authorList>
            <person name="Nowell W R."/>
        </authorList>
    </citation>
    <scope>NUCLEOTIDE SEQUENCE</scope>
</reference>
<gene>
    <name evidence="1" type="ORF">GPM918_LOCUS41902</name>
    <name evidence="2" type="ORF">SRO942_LOCUS43032</name>
</gene>
<protein>
    <submittedName>
        <fullName evidence="1">Uncharacterized protein</fullName>
    </submittedName>
</protein>
<name>A0A816A4C3_9BILA</name>